<comment type="caution">
    <text evidence="2">The sequence shown here is derived from an EMBL/GenBank/DDBJ whole genome shotgun (WGS) entry which is preliminary data.</text>
</comment>
<sequence>MSFFSKFKDTIRGKKKEKKVKTAKTDETAPTAPAGDVHILPVPGNENHPPESGGGLNSNPQQAVLSGAGPQILTPEQAAALEPPKTREELHARAEALNA</sequence>
<feature type="compositionally biased region" description="Basic residues" evidence="1">
    <location>
        <begin position="13"/>
        <end position="22"/>
    </location>
</feature>
<dbReference type="EMBL" id="CAFZ01000110">
    <property type="protein sequence ID" value="CCA71205.1"/>
    <property type="molecule type" value="Genomic_DNA"/>
</dbReference>
<name>G4TIR8_SERID</name>
<feature type="compositionally biased region" description="Basic and acidic residues" evidence="1">
    <location>
        <begin position="1"/>
        <end position="12"/>
    </location>
</feature>
<dbReference type="InParanoid" id="G4TIR8"/>
<dbReference type="HOGENOM" id="CLU_2321240_0_0_1"/>
<proteinExistence type="predicted"/>
<accession>G4TIR8</accession>
<keyword evidence="3" id="KW-1185">Reference proteome</keyword>
<feature type="region of interest" description="Disordered" evidence="1">
    <location>
        <begin position="1"/>
        <end position="99"/>
    </location>
</feature>
<dbReference type="OrthoDB" id="2532734at2759"/>
<reference evidence="2 3" key="1">
    <citation type="journal article" date="2011" name="PLoS Pathog.">
        <title>Endophytic Life Strategies Decoded by Genome and Transcriptome Analyses of the Mutualistic Root Symbiont Piriformospora indica.</title>
        <authorList>
            <person name="Zuccaro A."/>
            <person name="Lahrmann U."/>
            <person name="Guldener U."/>
            <person name="Langen G."/>
            <person name="Pfiffi S."/>
            <person name="Biedenkopf D."/>
            <person name="Wong P."/>
            <person name="Samans B."/>
            <person name="Grimm C."/>
            <person name="Basiewicz M."/>
            <person name="Murat C."/>
            <person name="Martin F."/>
            <person name="Kogel K.H."/>
        </authorList>
    </citation>
    <scope>NUCLEOTIDE SEQUENCE [LARGE SCALE GENOMIC DNA]</scope>
    <source>
        <strain evidence="2 3">DSM 11827</strain>
    </source>
</reference>
<dbReference type="AlphaFoldDB" id="G4TIR8"/>
<gene>
    <name evidence="2" type="ORF">PIIN_05141</name>
</gene>
<feature type="compositionally biased region" description="Basic and acidic residues" evidence="1">
    <location>
        <begin position="84"/>
        <end position="99"/>
    </location>
</feature>
<organism evidence="2 3">
    <name type="scientific">Serendipita indica (strain DSM 11827)</name>
    <name type="common">Root endophyte fungus</name>
    <name type="synonym">Piriformospora indica</name>
    <dbReference type="NCBI Taxonomy" id="1109443"/>
    <lineage>
        <taxon>Eukaryota</taxon>
        <taxon>Fungi</taxon>
        <taxon>Dikarya</taxon>
        <taxon>Basidiomycota</taxon>
        <taxon>Agaricomycotina</taxon>
        <taxon>Agaricomycetes</taxon>
        <taxon>Sebacinales</taxon>
        <taxon>Serendipitaceae</taxon>
        <taxon>Serendipita</taxon>
    </lineage>
</organism>
<evidence type="ECO:0000313" key="2">
    <source>
        <dbReference type="EMBL" id="CCA71205.1"/>
    </source>
</evidence>
<evidence type="ECO:0000313" key="3">
    <source>
        <dbReference type="Proteomes" id="UP000007148"/>
    </source>
</evidence>
<protein>
    <submittedName>
        <fullName evidence="2">Uncharacterized protein</fullName>
    </submittedName>
</protein>
<evidence type="ECO:0000256" key="1">
    <source>
        <dbReference type="SAM" id="MobiDB-lite"/>
    </source>
</evidence>
<dbReference type="Proteomes" id="UP000007148">
    <property type="component" value="Unassembled WGS sequence"/>
</dbReference>